<dbReference type="Gene3D" id="3.30.360.10">
    <property type="entry name" value="Dihydrodipicolinate Reductase, domain 2"/>
    <property type="match status" value="1"/>
</dbReference>
<dbReference type="CDD" id="cd02274">
    <property type="entry name" value="DHDPR_N"/>
    <property type="match status" value="1"/>
</dbReference>
<dbReference type="Pfam" id="PF05173">
    <property type="entry name" value="DapB_C"/>
    <property type="match status" value="1"/>
</dbReference>
<reference evidence="15 16" key="1">
    <citation type="submission" date="2016-10" db="EMBL/GenBank/DDBJ databases">
        <authorList>
            <person name="Varghese N."/>
            <person name="Submissions S."/>
        </authorList>
    </citation>
    <scope>NUCLEOTIDE SEQUENCE [LARGE SCALE GENOMIC DNA]</scope>
    <source>
        <strain evidence="15 16">DSM 21822</strain>
    </source>
</reference>
<dbReference type="RefSeq" id="WP_149757163.1">
    <property type="nucleotide sequence ID" value="NZ_BSPE01000002.1"/>
</dbReference>
<dbReference type="GO" id="GO:0008839">
    <property type="term" value="F:4-hydroxy-tetrahydrodipicolinate reductase"/>
    <property type="evidence" value="ECO:0007669"/>
    <property type="project" value="UniProtKB-UniRule"/>
</dbReference>
<dbReference type="EMBL" id="FOSL01000001">
    <property type="protein sequence ID" value="SFJ88085.1"/>
    <property type="molecule type" value="Genomic_DNA"/>
</dbReference>
<keyword evidence="16" id="KW-1185">Reference proteome</keyword>
<dbReference type="Proteomes" id="UP000323300">
    <property type="component" value="Unassembled WGS sequence"/>
</dbReference>
<dbReference type="PANTHER" id="PTHR20836:SF0">
    <property type="entry name" value="4-HYDROXY-TETRAHYDRODIPICOLINATE REDUCTASE 1, CHLOROPLASTIC-RELATED"/>
    <property type="match status" value="1"/>
</dbReference>
<protein>
    <recommendedName>
        <fullName evidence="9 12">4-hydroxy-tetrahydrodipicolinate reductase</fullName>
        <ecNumber evidence="9 12">1.17.1.8</ecNumber>
    </recommendedName>
</protein>
<evidence type="ECO:0000256" key="3">
    <source>
        <dbReference type="ARBA" id="ARBA00022857"/>
    </source>
</evidence>
<dbReference type="AlphaFoldDB" id="A0A1I3UYM5"/>
<evidence type="ECO:0000256" key="1">
    <source>
        <dbReference type="ARBA" id="ARBA00006642"/>
    </source>
</evidence>
<keyword evidence="3" id="KW-0521">NADP</keyword>
<dbReference type="PANTHER" id="PTHR20836">
    <property type="entry name" value="DIHYDRODIPICOLINATE REDUCTASE"/>
    <property type="match status" value="1"/>
</dbReference>
<organism evidence="15 16">
    <name type="scientific">Neomesorhizobium albiziae</name>
    <dbReference type="NCBI Taxonomy" id="335020"/>
    <lineage>
        <taxon>Bacteria</taxon>
        <taxon>Pseudomonadati</taxon>
        <taxon>Pseudomonadota</taxon>
        <taxon>Alphaproteobacteria</taxon>
        <taxon>Hyphomicrobiales</taxon>
        <taxon>Phyllobacteriaceae</taxon>
        <taxon>Neomesorhizobium</taxon>
    </lineage>
</organism>
<dbReference type="InterPro" id="IPR000846">
    <property type="entry name" value="DapB_N"/>
</dbReference>
<dbReference type="InterPro" id="IPR023940">
    <property type="entry name" value="DHDPR_bac"/>
</dbReference>
<dbReference type="Pfam" id="PF01113">
    <property type="entry name" value="DapB_N"/>
    <property type="match status" value="1"/>
</dbReference>
<dbReference type="GO" id="GO:0005829">
    <property type="term" value="C:cytosol"/>
    <property type="evidence" value="ECO:0007669"/>
    <property type="project" value="TreeGrafter"/>
</dbReference>
<accession>A0A1I3UYM5</accession>
<evidence type="ECO:0000313" key="15">
    <source>
        <dbReference type="EMBL" id="SFJ88085.1"/>
    </source>
</evidence>
<keyword evidence="2" id="KW-0028">Amino-acid biosynthesis</keyword>
<evidence type="ECO:0000256" key="4">
    <source>
        <dbReference type="ARBA" id="ARBA00022915"/>
    </source>
</evidence>
<dbReference type="EC" id="1.17.1.8" evidence="9 12"/>
<dbReference type="Gene3D" id="3.40.50.720">
    <property type="entry name" value="NAD(P)-binding Rossmann-like Domain"/>
    <property type="match status" value="1"/>
</dbReference>
<evidence type="ECO:0000259" key="14">
    <source>
        <dbReference type="Pfam" id="PF05173"/>
    </source>
</evidence>
<evidence type="ECO:0000256" key="8">
    <source>
        <dbReference type="ARBA" id="ARBA00037922"/>
    </source>
</evidence>
<evidence type="ECO:0000313" key="16">
    <source>
        <dbReference type="Proteomes" id="UP000323300"/>
    </source>
</evidence>
<keyword evidence="4" id="KW-0220">Diaminopimelate biosynthesis</keyword>
<evidence type="ECO:0000256" key="6">
    <source>
        <dbReference type="ARBA" id="ARBA00023027"/>
    </source>
</evidence>
<dbReference type="NCBIfam" id="TIGR00036">
    <property type="entry name" value="dapB"/>
    <property type="match status" value="1"/>
</dbReference>
<comment type="catalytic activity">
    <reaction evidence="10">
        <text>(S)-2,3,4,5-tetrahydrodipicolinate + NADP(+) + H2O = (2S,4S)-4-hydroxy-2,3,4,5-tetrahydrodipicolinate + NADPH + H(+)</text>
        <dbReference type="Rhea" id="RHEA:35331"/>
        <dbReference type="ChEBI" id="CHEBI:15377"/>
        <dbReference type="ChEBI" id="CHEBI:15378"/>
        <dbReference type="ChEBI" id="CHEBI:16845"/>
        <dbReference type="ChEBI" id="CHEBI:57783"/>
        <dbReference type="ChEBI" id="CHEBI:58349"/>
        <dbReference type="ChEBI" id="CHEBI:67139"/>
        <dbReference type="EC" id="1.17.1.8"/>
    </reaction>
</comment>
<comment type="similarity">
    <text evidence="1">Belongs to the DapB family.</text>
</comment>
<proteinExistence type="inferred from homology"/>
<comment type="catalytic activity">
    <reaction evidence="11">
        <text>(S)-2,3,4,5-tetrahydrodipicolinate + NAD(+) + H2O = (2S,4S)-4-hydroxy-2,3,4,5-tetrahydrodipicolinate + NADH + H(+)</text>
        <dbReference type="Rhea" id="RHEA:35323"/>
        <dbReference type="ChEBI" id="CHEBI:15377"/>
        <dbReference type="ChEBI" id="CHEBI:15378"/>
        <dbReference type="ChEBI" id="CHEBI:16845"/>
        <dbReference type="ChEBI" id="CHEBI:57540"/>
        <dbReference type="ChEBI" id="CHEBI:57945"/>
        <dbReference type="ChEBI" id="CHEBI:67139"/>
        <dbReference type="EC" id="1.17.1.8"/>
    </reaction>
</comment>
<keyword evidence="6" id="KW-0520">NAD</keyword>
<dbReference type="OrthoDB" id="9790352at2"/>
<keyword evidence="5" id="KW-0560">Oxidoreductase</keyword>
<sequence length="269" mass="27360">MTIRVVMSGATGWVGKALIPAIVAEPDMQLAGAVARGAAGWDAGSAIGLAPIGVDVTATLEEALKGTSDVVVDYTKPVAVKEHALTAISNGRHVMIGTSGLGAADYAEIDAAARGNGVGVIAAGNFSITATLMKRFALMAAKYVPDVEVIDYASAKKPDAPSGTARELAEALADIRGASTAKPQSEVSGIPATRGGAVGEAPGVQVHALRLPSYILSCEALFGLPDERLTIRHDAGSSAAPYVGGTLLAIRHVVKIKGLVRGLDSLIEM</sequence>
<evidence type="ECO:0000256" key="5">
    <source>
        <dbReference type="ARBA" id="ARBA00023002"/>
    </source>
</evidence>
<evidence type="ECO:0000256" key="9">
    <source>
        <dbReference type="ARBA" id="ARBA00038983"/>
    </source>
</evidence>
<evidence type="ECO:0000256" key="2">
    <source>
        <dbReference type="ARBA" id="ARBA00022605"/>
    </source>
</evidence>
<evidence type="ECO:0000256" key="12">
    <source>
        <dbReference type="NCBIfam" id="TIGR00036"/>
    </source>
</evidence>
<evidence type="ECO:0000256" key="11">
    <source>
        <dbReference type="ARBA" id="ARBA00049396"/>
    </source>
</evidence>
<comment type="pathway">
    <text evidence="8">Amino-acid biosynthesis; L-lysine biosynthesis via DAP pathway; (S)-tetrahydrodipicolinate from L-aspartate: step 4/4.</text>
</comment>
<evidence type="ECO:0000256" key="7">
    <source>
        <dbReference type="ARBA" id="ARBA00023154"/>
    </source>
</evidence>
<dbReference type="InterPro" id="IPR036291">
    <property type="entry name" value="NAD(P)-bd_dom_sf"/>
</dbReference>
<dbReference type="PIRSF" id="PIRSF000161">
    <property type="entry name" value="DHPR"/>
    <property type="match status" value="1"/>
</dbReference>
<evidence type="ECO:0000256" key="10">
    <source>
        <dbReference type="ARBA" id="ARBA00049080"/>
    </source>
</evidence>
<dbReference type="SUPFAM" id="SSF51735">
    <property type="entry name" value="NAD(P)-binding Rossmann-fold domains"/>
    <property type="match status" value="1"/>
</dbReference>
<feature type="domain" description="Dihydrodipicolinate reductase C-terminal" evidence="14">
    <location>
        <begin position="131"/>
        <end position="261"/>
    </location>
</feature>
<keyword evidence="7" id="KW-0457">Lysine biosynthesis</keyword>
<gene>
    <name evidence="15" type="ORF">SAMN04488498_10185</name>
</gene>
<dbReference type="GO" id="GO:0019877">
    <property type="term" value="P:diaminopimelate biosynthetic process"/>
    <property type="evidence" value="ECO:0007669"/>
    <property type="project" value="UniProtKB-KW"/>
</dbReference>
<dbReference type="InterPro" id="IPR022663">
    <property type="entry name" value="DapB_C"/>
</dbReference>
<evidence type="ECO:0000259" key="13">
    <source>
        <dbReference type="Pfam" id="PF01113"/>
    </source>
</evidence>
<dbReference type="GO" id="GO:0009089">
    <property type="term" value="P:lysine biosynthetic process via diaminopimelate"/>
    <property type="evidence" value="ECO:0007669"/>
    <property type="project" value="UniProtKB-UniRule"/>
</dbReference>
<name>A0A1I3UYM5_9HYPH</name>
<feature type="domain" description="Dihydrodipicolinate reductase N-terminal" evidence="13">
    <location>
        <begin position="3"/>
        <end position="126"/>
    </location>
</feature>
<dbReference type="SUPFAM" id="SSF55347">
    <property type="entry name" value="Glyceraldehyde-3-phosphate dehydrogenase-like, C-terminal domain"/>
    <property type="match status" value="1"/>
</dbReference>